<evidence type="ECO:0000259" key="6">
    <source>
        <dbReference type="PROSITE" id="PS51831"/>
    </source>
</evidence>
<dbReference type="EMBL" id="PVXM01000003">
    <property type="protein sequence ID" value="PRR75835.1"/>
    <property type="molecule type" value="Genomic_DNA"/>
</dbReference>
<dbReference type="CDD" id="cd05399">
    <property type="entry name" value="NT_Rel-Spo_like"/>
    <property type="match status" value="1"/>
</dbReference>
<dbReference type="GO" id="GO:0008728">
    <property type="term" value="F:GTP diphosphokinase activity"/>
    <property type="evidence" value="ECO:0007669"/>
    <property type="project" value="UniProtKB-EC"/>
</dbReference>
<dbReference type="Gene3D" id="3.10.20.30">
    <property type="match status" value="1"/>
</dbReference>
<dbReference type="SUPFAM" id="SSF81271">
    <property type="entry name" value="TGS-like"/>
    <property type="match status" value="1"/>
</dbReference>
<dbReference type="InterPro" id="IPR006674">
    <property type="entry name" value="HD_domain"/>
</dbReference>
<dbReference type="Pfam" id="PF13291">
    <property type="entry name" value="ACT_4"/>
    <property type="match status" value="1"/>
</dbReference>
<dbReference type="InterPro" id="IPR012676">
    <property type="entry name" value="TGS-like"/>
</dbReference>
<comment type="similarity">
    <text evidence="4">Belongs to the relA/spoT family.</text>
</comment>
<dbReference type="Pfam" id="PF02824">
    <property type="entry name" value="TGS"/>
    <property type="match status" value="1"/>
</dbReference>
<dbReference type="InterPro" id="IPR004095">
    <property type="entry name" value="TGS"/>
</dbReference>
<dbReference type="SUPFAM" id="SSF109604">
    <property type="entry name" value="HD-domain/PDEase-like"/>
    <property type="match status" value="1"/>
</dbReference>
<dbReference type="PROSITE" id="PS51831">
    <property type="entry name" value="HD"/>
    <property type="match status" value="1"/>
</dbReference>
<dbReference type="InterPro" id="IPR002912">
    <property type="entry name" value="ACT_dom"/>
</dbReference>
<dbReference type="EC" id="2.7.6.5" evidence="2"/>
<dbReference type="PANTHER" id="PTHR21262:SF31">
    <property type="entry name" value="GTP PYROPHOSPHOKINASE"/>
    <property type="match status" value="1"/>
</dbReference>
<evidence type="ECO:0000256" key="3">
    <source>
        <dbReference type="ARBA" id="ARBA00048244"/>
    </source>
</evidence>
<dbReference type="FunFam" id="3.10.20.30:FF:000002">
    <property type="entry name" value="GTP pyrophosphokinase (RelA/SpoT)"/>
    <property type="match status" value="1"/>
</dbReference>
<comment type="function">
    <text evidence="4">In eubacteria ppGpp (guanosine 3'-diphosphate 5'-diphosphate) is a mediator of the stringent response that coordinates a variety of cellular activities in response to changes in nutritional abundance.</text>
</comment>
<dbReference type="InterPro" id="IPR045600">
    <property type="entry name" value="RelA/SpoT_AH_RIS"/>
</dbReference>
<evidence type="ECO:0000313" key="9">
    <source>
        <dbReference type="Proteomes" id="UP000238415"/>
    </source>
</evidence>
<dbReference type="Pfam" id="PF19296">
    <property type="entry name" value="RelA_AH_RIS"/>
    <property type="match status" value="1"/>
</dbReference>
<sequence length="719" mass="82622">MFVDLEELKQQIKSYQPDADLKLLEDAYQFAAVAHRGQKRRSGEDYITHPLNVAAILAELQLDVVTLAAALLHDVVEDTPISLDTIKELFGDEVGLLVDGVTKLSRLECKTKEEQQAETLRKMFLAMAQDIRVILIKLADRLHNMRTLKHHPPEKQKEIARETLEIFAPLAHRLGIFRLKWELEDQALRYLEPERYYELVNSINMKRREREEYIQQVVNILGEKLAEGGIKADIQGRPKHFYSIYNKMVKQGKELSEIYDLIAVRVIVDSVKDCYAVLGLVHALWKPIPGRFKDYIAMPKPNMYQSLHTTVIGPNGDPFEIQIRTWEMHRTAEYGIAAHWRYKEGGGTSDPDFEKKLTWLRQLLDWQREMRDPREFMESLKIDLFSDRVYVFTPKGDVVELPAGSVPIDFAYRVHTDIGHRCTGARVNGRIVPLDYKLKTGDIVEIITTKGSRPSRDWLHIVKTSQAKNRIRQWFRKEERDNNLARGREMLEKECQKQGLDPEETLKPALLQEAARRFNVVSPEELYVLVGEGQLTPAQVLGRMKGEEENSQVEVLKTAVKPWQGHVRTSAGIKIKGMDNLDIRLAHCCNPLPGDAILGYITRGRGVSVHRSDCPNLHHHLTTEKERIIEVAWEDTPDATYQVHIEALALDRPNLAMDIMAAVTDTKTIINSVHARATRNDQALVDLKIEIRSLEHLNYIMDKIRRIRDVMEVKRVIPG</sequence>
<keyword evidence="9" id="KW-1185">Reference proteome</keyword>
<dbReference type="PROSITE" id="PS51671">
    <property type="entry name" value="ACT"/>
    <property type="match status" value="1"/>
</dbReference>
<dbReference type="GO" id="GO:0005886">
    <property type="term" value="C:plasma membrane"/>
    <property type="evidence" value="ECO:0007669"/>
    <property type="project" value="TreeGrafter"/>
</dbReference>
<dbReference type="CDD" id="cd04876">
    <property type="entry name" value="ACT_RelA-SpoT"/>
    <property type="match status" value="1"/>
</dbReference>
<dbReference type="AlphaFoldDB" id="A0A2T0AYK4"/>
<feature type="domain" description="ACT" evidence="5">
    <location>
        <begin position="644"/>
        <end position="718"/>
    </location>
</feature>
<dbReference type="GO" id="GO:0016301">
    <property type="term" value="F:kinase activity"/>
    <property type="evidence" value="ECO:0007669"/>
    <property type="project" value="UniProtKB-KW"/>
</dbReference>
<dbReference type="PANTHER" id="PTHR21262">
    <property type="entry name" value="GUANOSINE-3',5'-BIS DIPHOSPHATE 3'-PYROPHOSPHOHYDROLASE"/>
    <property type="match status" value="1"/>
</dbReference>
<dbReference type="Proteomes" id="UP000238415">
    <property type="component" value="Unassembled WGS sequence"/>
</dbReference>
<evidence type="ECO:0000313" key="8">
    <source>
        <dbReference type="EMBL" id="PRR75835.1"/>
    </source>
</evidence>
<dbReference type="SUPFAM" id="SSF81301">
    <property type="entry name" value="Nucleotidyltransferase"/>
    <property type="match status" value="1"/>
</dbReference>
<evidence type="ECO:0000259" key="7">
    <source>
        <dbReference type="PROSITE" id="PS51880"/>
    </source>
</evidence>
<gene>
    <name evidence="8" type="primary">relA</name>
    <name evidence="8" type="ORF">MOHU_02160</name>
</gene>
<evidence type="ECO:0000256" key="1">
    <source>
        <dbReference type="ARBA" id="ARBA00004976"/>
    </source>
</evidence>
<dbReference type="FunFam" id="3.30.460.10:FF:000001">
    <property type="entry name" value="GTP pyrophosphokinase RelA"/>
    <property type="match status" value="1"/>
</dbReference>
<comment type="pathway">
    <text evidence="1">Purine metabolism; ppGpp biosynthesis; ppGpp from GTP: step 1/2.</text>
</comment>
<dbReference type="InterPro" id="IPR033655">
    <property type="entry name" value="TGS_RelA/SpoT"/>
</dbReference>
<dbReference type="SUPFAM" id="SSF55021">
    <property type="entry name" value="ACT-like"/>
    <property type="match status" value="1"/>
</dbReference>
<feature type="domain" description="HD" evidence="6">
    <location>
        <begin position="46"/>
        <end position="145"/>
    </location>
</feature>
<dbReference type="InterPro" id="IPR045865">
    <property type="entry name" value="ACT-like_dom_sf"/>
</dbReference>
<dbReference type="InterPro" id="IPR007685">
    <property type="entry name" value="RelA_SpoT"/>
</dbReference>
<dbReference type="InterPro" id="IPR003607">
    <property type="entry name" value="HD/PDEase_dom"/>
</dbReference>
<dbReference type="Gene3D" id="3.30.460.10">
    <property type="entry name" value="Beta Polymerase, domain 2"/>
    <property type="match status" value="1"/>
</dbReference>
<dbReference type="Pfam" id="PF13328">
    <property type="entry name" value="HD_4"/>
    <property type="match status" value="1"/>
</dbReference>
<reference evidence="8 9" key="1">
    <citation type="submission" date="2018-03" db="EMBL/GenBank/DDBJ databases">
        <title>Genome sequence of Moorella humiferrea DSM 23265.</title>
        <authorList>
            <person name="Poehlein A."/>
            <person name="Daniel R."/>
        </authorList>
    </citation>
    <scope>NUCLEOTIDE SEQUENCE [LARGE SCALE GENOMIC DNA]</scope>
    <source>
        <strain evidence="8 9">DSM 23265</strain>
    </source>
</reference>
<dbReference type="UniPathway" id="UPA00908">
    <property type="reaction ID" value="UER00884"/>
</dbReference>
<protein>
    <recommendedName>
        <fullName evidence="2">GTP diphosphokinase</fullName>
        <ecNumber evidence="2">2.7.6.5</ecNumber>
    </recommendedName>
</protein>
<evidence type="ECO:0000256" key="2">
    <source>
        <dbReference type="ARBA" id="ARBA00013251"/>
    </source>
</evidence>
<dbReference type="InterPro" id="IPR004811">
    <property type="entry name" value="RelA/Spo_fam"/>
</dbReference>
<evidence type="ECO:0000259" key="5">
    <source>
        <dbReference type="PROSITE" id="PS51671"/>
    </source>
</evidence>
<keyword evidence="8" id="KW-0418">Kinase</keyword>
<organism evidence="8 9">
    <name type="scientific">Neomoorella humiferrea</name>
    <dbReference type="NCBI Taxonomy" id="676965"/>
    <lineage>
        <taxon>Bacteria</taxon>
        <taxon>Bacillati</taxon>
        <taxon>Bacillota</taxon>
        <taxon>Clostridia</taxon>
        <taxon>Neomoorellales</taxon>
        <taxon>Neomoorellaceae</taxon>
        <taxon>Neomoorella</taxon>
    </lineage>
</organism>
<comment type="catalytic activity">
    <reaction evidence="3">
        <text>GTP + ATP = guanosine 3'-diphosphate 5'-triphosphate + AMP</text>
        <dbReference type="Rhea" id="RHEA:22088"/>
        <dbReference type="ChEBI" id="CHEBI:30616"/>
        <dbReference type="ChEBI" id="CHEBI:37565"/>
        <dbReference type="ChEBI" id="CHEBI:142410"/>
        <dbReference type="ChEBI" id="CHEBI:456215"/>
        <dbReference type="EC" id="2.7.6.5"/>
    </reaction>
</comment>
<dbReference type="SMART" id="SM00954">
    <property type="entry name" value="RelA_SpoT"/>
    <property type="match status" value="1"/>
</dbReference>
<evidence type="ECO:0000256" key="4">
    <source>
        <dbReference type="RuleBase" id="RU003847"/>
    </source>
</evidence>
<accession>A0A2T0AYK4</accession>
<dbReference type="GO" id="GO:0015970">
    <property type="term" value="P:guanosine tetraphosphate biosynthetic process"/>
    <property type="evidence" value="ECO:0007669"/>
    <property type="project" value="UniProtKB-UniPathway"/>
</dbReference>
<dbReference type="CDD" id="cd01668">
    <property type="entry name" value="TGS_RSH"/>
    <property type="match status" value="1"/>
</dbReference>
<dbReference type="Gene3D" id="1.10.3210.10">
    <property type="entry name" value="Hypothetical protein af1432"/>
    <property type="match status" value="1"/>
</dbReference>
<name>A0A2T0AYK4_9FIRM</name>
<dbReference type="SMART" id="SM00471">
    <property type="entry name" value="HDc"/>
    <property type="match status" value="1"/>
</dbReference>
<dbReference type="PROSITE" id="PS51880">
    <property type="entry name" value="TGS"/>
    <property type="match status" value="1"/>
</dbReference>
<feature type="domain" description="TGS" evidence="7">
    <location>
        <begin position="387"/>
        <end position="448"/>
    </location>
</feature>
<dbReference type="InterPro" id="IPR043519">
    <property type="entry name" value="NT_sf"/>
</dbReference>
<dbReference type="InterPro" id="IPR012675">
    <property type="entry name" value="Beta-grasp_dom_sf"/>
</dbReference>
<dbReference type="Pfam" id="PF04607">
    <property type="entry name" value="RelA_SpoT"/>
    <property type="match status" value="1"/>
</dbReference>
<dbReference type="CDD" id="cd00077">
    <property type="entry name" value="HDc"/>
    <property type="match status" value="1"/>
</dbReference>
<dbReference type="NCBIfam" id="TIGR00691">
    <property type="entry name" value="spoT_relA"/>
    <property type="match status" value="1"/>
</dbReference>
<dbReference type="Gene3D" id="3.30.70.260">
    <property type="match status" value="1"/>
</dbReference>
<keyword evidence="8" id="KW-0808">Transferase</keyword>
<proteinExistence type="inferred from homology"/>
<comment type="caution">
    <text evidence="8">The sequence shown here is derived from an EMBL/GenBank/DDBJ whole genome shotgun (WGS) entry which is preliminary data.</text>
</comment>
<dbReference type="FunFam" id="1.10.3210.10:FF:000001">
    <property type="entry name" value="GTP pyrophosphokinase RelA"/>
    <property type="match status" value="1"/>
</dbReference>